<protein>
    <submittedName>
        <fullName evidence="1">Uncharacterized protein</fullName>
    </submittedName>
</protein>
<proteinExistence type="predicted"/>
<dbReference type="AlphaFoldDB" id="A0A0E9QEH0"/>
<accession>A0A0E9QEH0</accession>
<reference evidence="1" key="1">
    <citation type="submission" date="2014-11" db="EMBL/GenBank/DDBJ databases">
        <authorList>
            <person name="Amaro Gonzalez C."/>
        </authorList>
    </citation>
    <scope>NUCLEOTIDE SEQUENCE</scope>
</reference>
<organism evidence="1">
    <name type="scientific">Anguilla anguilla</name>
    <name type="common">European freshwater eel</name>
    <name type="synonym">Muraena anguilla</name>
    <dbReference type="NCBI Taxonomy" id="7936"/>
    <lineage>
        <taxon>Eukaryota</taxon>
        <taxon>Metazoa</taxon>
        <taxon>Chordata</taxon>
        <taxon>Craniata</taxon>
        <taxon>Vertebrata</taxon>
        <taxon>Euteleostomi</taxon>
        <taxon>Actinopterygii</taxon>
        <taxon>Neopterygii</taxon>
        <taxon>Teleostei</taxon>
        <taxon>Anguilliformes</taxon>
        <taxon>Anguillidae</taxon>
        <taxon>Anguilla</taxon>
    </lineage>
</organism>
<dbReference type="EMBL" id="GBXM01093378">
    <property type="protein sequence ID" value="JAH15199.1"/>
    <property type="molecule type" value="Transcribed_RNA"/>
</dbReference>
<name>A0A0E9QEH0_ANGAN</name>
<sequence length="23" mass="2678">MNTFEYELGVFAIMHICMTVSQL</sequence>
<reference evidence="1" key="2">
    <citation type="journal article" date="2015" name="Fish Shellfish Immunol.">
        <title>Early steps in the European eel (Anguilla anguilla)-Vibrio vulnificus interaction in the gills: Role of the RtxA13 toxin.</title>
        <authorList>
            <person name="Callol A."/>
            <person name="Pajuelo D."/>
            <person name="Ebbesson L."/>
            <person name="Teles M."/>
            <person name="MacKenzie S."/>
            <person name="Amaro C."/>
        </authorList>
    </citation>
    <scope>NUCLEOTIDE SEQUENCE</scope>
</reference>
<evidence type="ECO:0000313" key="1">
    <source>
        <dbReference type="EMBL" id="JAH15199.1"/>
    </source>
</evidence>